<protein>
    <recommendedName>
        <fullName evidence="2">Trimeric autotransporter adhesin YadA-like stalk domain-containing protein</fullName>
    </recommendedName>
</protein>
<gene>
    <name evidence="3" type="ORF">S01H1_05571</name>
</gene>
<evidence type="ECO:0000256" key="1">
    <source>
        <dbReference type="SAM" id="MobiDB-lite"/>
    </source>
</evidence>
<sequence length="101" mass="10744">MTSGWNQVQKKVIRDNGRNEGSGIWNLDALGDQVMDSDGHDENDNTLADSITETLNIRGWNAMLGPLDCGTEKIVNLDDGTATGDGVNLGQLNAVEAQISG</sequence>
<dbReference type="EMBL" id="BARS01002898">
    <property type="protein sequence ID" value="GAF74508.1"/>
    <property type="molecule type" value="Genomic_DNA"/>
</dbReference>
<evidence type="ECO:0000313" key="3">
    <source>
        <dbReference type="EMBL" id="GAF74508.1"/>
    </source>
</evidence>
<dbReference type="InterPro" id="IPR011049">
    <property type="entry name" value="Serralysin-like_metalloprot_C"/>
</dbReference>
<dbReference type="AlphaFoldDB" id="X0S0F4"/>
<feature type="domain" description="Trimeric autotransporter adhesin YadA-like stalk" evidence="2">
    <location>
        <begin position="73"/>
        <end position="100"/>
    </location>
</feature>
<organism evidence="3">
    <name type="scientific">marine sediment metagenome</name>
    <dbReference type="NCBI Taxonomy" id="412755"/>
    <lineage>
        <taxon>unclassified sequences</taxon>
        <taxon>metagenomes</taxon>
        <taxon>ecological metagenomes</taxon>
    </lineage>
</organism>
<dbReference type="InterPro" id="IPR008635">
    <property type="entry name" value="Coiled_stalk_dom"/>
</dbReference>
<dbReference type="Pfam" id="PF05662">
    <property type="entry name" value="YadA_stalk"/>
    <property type="match status" value="1"/>
</dbReference>
<feature type="region of interest" description="Disordered" evidence="1">
    <location>
        <begin position="1"/>
        <end position="20"/>
    </location>
</feature>
<name>X0S0F4_9ZZZZ</name>
<reference evidence="3" key="1">
    <citation type="journal article" date="2014" name="Front. Microbiol.">
        <title>High frequency of phylogenetically diverse reductive dehalogenase-homologous genes in deep subseafloor sedimentary metagenomes.</title>
        <authorList>
            <person name="Kawai M."/>
            <person name="Futagami T."/>
            <person name="Toyoda A."/>
            <person name="Takaki Y."/>
            <person name="Nishi S."/>
            <person name="Hori S."/>
            <person name="Arai W."/>
            <person name="Tsubouchi T."/>
            <person name="Morono Y."/>
            <person name="Uchiyama I."/>
            <person name="Ito T."/>
            <person name="Fujiyama A."/>
            <person name="Inagaki F."/>
            <person name="Takami H."/>
        </authorList>
    </citation>
    <scope>NUCLEOTIDE SEQUENCE</scope>
    <source>
        <strain evidence="3">Expedition CK06-06</strain>
    </source>
</reference>
<accession>X0S0F4</accession>
<comment type="caution">
    <text evidence="3">The sequence shown here is derived from an EMBL/GenBank/DDBJ whole genome shotgun (WGS) entry which is preliminary data.</text>
</comment>
<feature type="non-terminal residue" evidence="3">
    <location>
        <position position="101"/>
    </location>
</feature>
<proteinExistence type="predicted"/>
<evidence type="ECO:0000259" key="2">
    <source>
        <dbReference type="Pfam" id="PF05662"/>
    </source>
</evidence>
<dbReference type="SUPFAM" id="SSF101967">
    <property type="entry name" value="Adhesin YadA, collagen-binding domain"/>
    <property type="match status" value="1"/>
</dbReference>